<dbReference type="Pfam" id="PF25639">
    <property type="entry name" value="DUF7943"/>
    <property type="match status" value="1"/>
</dbReference>
<dbReference type="STRING" id="1006004.GBAG_0555"/>
<comment type="caution">
    <text evidence="2">The sequence shown here is derived from an EMBL/GenBank/DDBJ whole genome shotgun (WGS) entry which is preliminary data.</text>
</comment>
<keyword evidence="2" id="KW-0347">Helicase</keyword>
<protein>
    <submittedName>
        <fullName evidence="2">Putative ATP-dependent RNA helicase-like protein</fullName>
    </submittedName>
</protein>
<dbReference type="GO" id="GO:0004386">
    <property type="term" value="F:helicase activity"/>
    <property type="evidence" value="ECO:0007669"/>
    <property type="project" value="UniProtKB-KW"/>
</dbReference>
<dbReference type="AlphaFoldDB" id="A0A085GJP2"/>
<gene>
    <name evidence="2" type="ORF">GBAG_0555</name>
</gene>
<name>A0A085GJP2_9ENTR</name>
<dbReference type="RefSeq" id="WP_034493313.1">
    <property type="nucleotide sequence ID" value="NZ_JMPI01000014.1"/>
</dbReference>
<feature type="domain" description="DUF7943" evidence="1">
    <location>
        <begin position="44"/>
        <end position="163"/>
    </location>
</feature>
<dbReference type="OrthoDB" id="6563629at2"/>
<keyword evidence="2" id="KW-0067">ATP-binding</keyword>
<keyword evidence="2" id="KW-0547">Nucleotide-binding</keyword>
<keyword evidence="3" id="KW-1185">Reference proteome</keyword>
<evidence type="ECO:0000313" key="2">
    <source>
        <dbReference type="EMBL" id="KFC83937.1"/>
    </source>
</evidence>
<sequence>MSNVIFTIILFLLPLCAVLVLMRSAIQPKVKTVTPSSPKLNLSETDEREDYFAKLMLKITPEYYWRVSHEYVDFAHATIKRMSVDELSANPVLFSAQRRCSDLNSAIYRYYDNLRKRCAEGEKVPFADIEVLNLRQCFDEFSHDAYPTLVALVWPHYQRPEVCLANV</sequence>
<dbReference type="InterPro" id="IPR057703">
    <property type="entry name" value="DUF7943"/>
</dbReference>
<proteinExistence type="predicted"/>
<dbReference type="NCBIfam" id="NF046012">
    <property type="entry name" value="adhes_ESA_00282"/>
    <property type="match status" value="1"/>
</dbReference>
<keyword evidence="2" id="KW-0378">Hydrolase</keyword>
<reference evidence="2 3" key="1">
    <citation type="submission" date="2014-05" db="EMBL/GenBank/DDBJ databases">
        <title>ATOL: Assembling a taxonomically balanced genome-scale reconstruction of the evolutionary history of the Enterobacteriaceae.</title>
        <authorList>
            <person name="Plunkett G.III."/>
            <person name="Neeno-Eckwall E.C."/>
            <person name="Glasner J.D."/>
            <person name="Perna N.T."/>
        </authorList>
    </citation>
    <scope>NUCLEOTIDE SEQUENCE [LARGE SCALE GENOMIC DNA]</scope>
    <source>
        <strain evidence="2 3">ATCC 33320</strain>
    </source>
</reference>
<evidence type="ECO:0000259" key="1">
    <source>
        <dbReference type="Pfam" id="PF25639"/>
    </source>
</evidence>
<organism evidence="2 3">
    <name type="scientific">Buttiauxella agrestis ATCC 33320</name>
    <dbReference type="NCBI Taxonomy" id="1006004"/>
    <lineage>
        <taxon>Bacteria</taxon>
        <taxon>Pseudomonadati</taxon>
        <taxon>Pseudomonadota</taxon>
        <taxon>Gammaproteobacteria</taxon>
        <taxon>Enterobacterales</taxon>
        <taxon>Enterobacteriaceae</taxon>
        <taxon>Buttiauxella</taxon>
    </lineage>
</organism>
<dbReference type="EMBL" id="JMPI01000014">
    <property type="protein sequence ID" value="KFC83937.1"/>
    <property type="molecule type" value="Genomic_DNA"/>
</dbReference>
<dbReference type="eggNOG" id="ENOG502ZBEN">
    <property type="taxonomic scope" value="Bacteria"/>
</dbReference>
<evidence type="ECO:0000313" key="3">
    <source>
        <dbReference type="Proteomes" id="UP000028653"/>
    </source>
</evidence>
<dbReference type="Proteomes" id="UP000028653">
    <property type="component" value="Unassembled WGS sequence"/>
</dbReference>
<accession>A0A085GJP2</accession>